<dbReference type="Proteomes" id="UP000805614">
    <property type="component" value="Unassembled WGS sequence"/>
</dbReference>
<accession>A0ABR7LXV4</accession>
<proteinExistence type="inferred from homology"/>
<feature type="active site" description="Proton acceptor" evidence="4">
    <location>
        <position position="151"/>
    </location>
</feature>
<dbReference type="PROSITE" id="PS51006">
    <property type="entry name" value="PABS_2"/>
    <property type="match status" value="1"/>
</dbReference>
<evidence type="ECO:0000313" key="7">
    <source>
        <dbReference type="EMBL" id="MBC6469379.1"/>
    </source>
</evidence>
<evidence type="ECO:0000256" key="1">
    <source>
        <dbReference type="ARBA" id="ARBA00007867"/>
    </source>
</evidence>
<gene>
    <name evidence="7" type="ORF">HKK74_28350</name>
</gene>
<dbReference type="EMBL" id="JABVEC010000026">
    <property type="protein sequence ID" value="MBC6469379.1"/>
    <property type="molecule type" value="Genomic_DNA"/>
</dbReference>
<organism evidence="7 8">
    <name type="scientific">Actinomadura alba</name>
    <dbReference type="NCBI Taxonomy" id="406431"/>
    <lineage>
        <taxon>Bacteria</taxon>
        <taxon>Bacillati</taxon>
        <taxon>Actinomycetota</taxon>
        <taxon>Actinomycetes</taxon>
        <taxon>Streptosporangiales</taxon>
        <taxon>Thermomonosporaceae</taxon>
        <taxon>Actinomadura</taxon>
    </lineage>
</organism>
<protein>
    <submittedName>
        <fullName evidence="7">Fused MFS/spermidine synthase</fullName>
    </submittedName>
</protein>
<feature type="compositionally biased region" description="Pro residues" evidence="5">
    <location>
        <begin position="277"/>
        <end position="288"/>
    </location>
</feature>
<keyword evidence="8" id="KW-1185">Reference proteome</keyword>
<dbReference type="InterPro" id="IPR030374">
    <property type="entry name" value="PABS"/>
</dbReference>
<comment type="similarity">
    <text evidence="1">Belongs to the spermidine/spermine synthase family.</text>
</comment>
<feature type="compositionally biased region" description="Low complexity" evidence="5">
    <location>
        <begin position="266"/>
        <end position="275"/>
    </location>
</feature>
<evidence type="ECO:0000256" key="5">
    <source>
        <dbReference type="SAM" id="MobiDB-lite"/>
    </source>
</evidence>
<dbReference type="InterPro" id="IPR029063">
    <property type="entry name" value="SAM-dependent_MTases_sf"/>
</dbReference>
<reference evidence="7 8" key="1">
    <citation type="submission" date="2020-06" db="EMBL/GenBank/DDBJ databases">
        <title>Actinomadura xiongansis sp. nov., isolated from soil of Baiyangdian.</title>
        <authorList>
            <person name="Zhang X."/>
        </authorList>
    </citation>
    <scope>NUCLEOTIDE SEQUENCE [LARGE SCALE GENOMIC DNA]</scope>
    <source>
        <strain evidence="7 8">HBUM206468</strain>
    </source>
</reference>
<dbReference type="PANTHER" id="PTHR43317:SF1">
    <property type="entry name" value="THERMOSPERMINE SYNTHASE ACAULIS5"/>
    <property type="match status" value="1"/>
</dbReference>
<feature type="region of interest" description="Disordered" evidence="5">
    <location>
        <begin position="266"/>
        <end position="288"/>
    </location>
</feature>
<feature type="domain" description="PABS" evidence="6">
    <location>
        <begin position="1"/>
        <end position="235"/>
    </location>
</feature>
<evidence type="ECO:0000256" key="2">
    <source>
        <dbReference type="ARBA" id="ARBA00022679"/>
    </source>
</evidence>
<dbReference type="PANTHER" id="PTHR43317">
    <property type="entry name" value="THERMOSPERMINE SYNTHASE ACAULIS5"/>
    <property type="match status" value="1"/>
</dbReference>
<name>A0ABR7LXV4_9ACTN</name>
<evidence type="ECO:0000256" key="3">
    <source>
        <dbReference type="ARBA" id="ARBA00023115"/>
    </source>
</evidence>
<sequence length="288" mass="31133">MAHRQRTRRTAVERETVDFGVAELLQDPDRPRAWTLLIDGTPQSHVDLDDPGHLEFEYVRRLGHVVDLAAPPGRPLRVLHLGGGALTLARYVAATRPRSGQQVVEIDAALVDLVRRRLPLERTSRIRVRTGDARQVLSRAPEEAFDLLVADVFAAGRTPAHLTSVEFVTAAARALRPDGLYAANVADGAPLAFARGQVATVLAVFPYACLIAEPAVLRGRRFGNVVLVGARRELPIAVLTRLTASDPFSARVVHGEELTRFAAGAAPVTDADAQASPEPPPDLFGPRT</sequence>
<evidence type="ECO:0000313" key="8">
    <source>
        <dbReference type="Proteomes" id="UP000805614"/>
    </source>
</evidence>
<dbReference type="Gene3D" id="3.40.50.150">
    <property type="entry name" value="Vaccinia Virus protein VP39"/>
    <property type="match status" value="1"/>
</dbReference>
<keyword evidence="3 4" id="KW-0620">Polyamine biosynthesis</keyword>
<evidence type="ECO:0000259" key="6">
    <source>
        <dbReference type="PROSITE" id="PS51006"/>
    </source>
</evidence>
<dbReference type="SUPFAM" id="SSF53335">
    <property type="entry name" value="S-adenosyl-L-methionine-dependent methyltransferases"/>
    <property type="match status" value="1"/>
</dbReference>
<dbReference type="RefSeq" id="WP_187246425.1">
    <property type="nucleotide sequence ID" value="NZ_BAAAOK010000009.1"/>
</dbReference>
<keyword evidence="2 4" id="KW-0808">Transferase</keyword>
<dbReference type="CDD" id="cd02440">
    <property type="entry name" value="AdoMet_MTases"/>
    <property type="match status" value="1"/>
</dbReference>
<comment type="caution">
    <text evidence="7">The sequence shown here is derived from an EMBL/GenBank/DDBJ whole genome shotgun (WGS) entry which is preliminary data.</text>
</comment>
<evidence type="ECO:0000256" key="4">
    <source>
        <dbReference type="PROSITE-ProRule" id="PRU00354"/>
    </source>
</evidence>
<dbReference type="Pfam" id="PF01564">
    <property type="entry name" value="Spermine_synth"/>
    <property type="match status" value="1"/>
</dbReference>
<dbReference type="NCBIfam" id="NF037959">
    <property type="entry name" value="MFS_SpdSyn"/>
    <property type="match status" value="1"/>
</dbReference>